<evidence type="ECO:0000313" key="6">
    <source>
        <dbReference type="Proteomes" id="UP001589789"/>
    </source>
</evidence>
<dbReference type="CDD" id="cd00830">
    <property type="entry name" value="KAS_III"/>
    <property type="match status" value="1"/>
</dbReference>
<dbReference type="SUPFAM" id="SSF53901">
    <property type="entry name" value="Thiolase-like"/>
    <property type="match status" value="1"/>
</dbReference>
<organism evidence="5 6">
    <name type="scientific">Muricoccus vinaceus</name>
    <dbReference type="NCBI Taxonomy" id="424704"/>
    <lineage>
        <taxon>Bacteria</taxon>
        <taxon>Pseudomonadati</taxon>
        <taxon>Pseudomonadota</taxon>
        <taxon>Alphaproteobacteria</taxon>
        <taxon>Acetobacterales</taxon>
        <taxon>Roseomonadaceae</taxon>
        <taxon>Muricoccus</taxon>
    </lineage>
</organism>
<proteinExistence type="predicted"/>
<dbReference type="InterPro" id="IPR016039">
    <property type="entry name" value="Thiolase-like"/>
</dbReference>
<evidence type="ECO:0000259" key="4">
    <source>
        <dbReference type="Pfam" id="PF08545"/>
    </source>
</evidence>
<accession>A0ABV6IUB0</accession>
<protein>
    <submittedName>
        <fullName evidence="5">3-oxoacyl-ACP synthase III family protein</fullName>
    </submittedName>
</protein>
<comment type="caution">
    <text evidence="5">The sequence shown here is derived from an EMBL/GenBank/DDBJ whole genome shotgun (WGS) entry which is preliminary data.</text>
</comment>
<dbReference type="NCBIfam" id="NF006829">
    <property type="entry name" value="PRK09352.1"/>
    <property type="match status" value="1"/>
</dbReference>
<dbReference type="EMBL" id="JBHLVZ010000051">
    <property type="protein sequence ID" value="MFC0387152.1"/>
    <property type="molecule type" value="Genomic_DNA"/>
</dbReference>
<reference evidence="5 6" key="1">
    <citation type="submission" date="2024-09" db="EMBL/GenBank/DDBJ databases">
        <authorList>
            <person name="Sun Q."/>
            <person name="Mori K."/>
        </authorList>
    </citation>
    <scope>NUCLEOTIDE SEQUENCE [LARGE SCALE GENOMIC DNA]</scope>
    <source>
        <strain evidence="5 6">CCM 7468</strain>
    </source>
</reference>
<gene>
    <name evidence="5" type="ORF">ACFFIC_16580</name>
</gene>
<keyword evidence="1" id="KW-0808">Transferase</keyword>
<dbReference type="InterPro" id="IPR013751">
    <property type="entry name" value="ACP_syn_III_N"/>
</dbReference>
<dbReference type="Gene3D" id="3.40.47.10">
    <property type="match status" value="1"/>
</dbReference>
<keyword evidence="6" id="KW-1185">Reference proteome</keyword>
<dbReference type="Proteomes" id="UP001589789">
    <property type="component" value="Unassembled WGS sequence"/>
</dbReference>
<dbReference type="PANTHER" id="PTHR34069">
    <property type="entry name" value="3-OXOACYL-[ACYL-CARRIER-PROTEIN] SYNTHASE 3"/>
    <property type="match status" value="1"/>
</dbReference>
<evidence type="ECO:0000313" key="5">
    <source>
        <dbReference type="EMBL" id="MFC0387152.1"/>
    </source>
</evidence>
<dbReference type="InterPro" id="IPR013747">
    <property type="entry name" value="ACP_syn_III_C"/>
</dbReference>
<evidence type="ECO:0000259" key="3">
    <source>
        <dbReference type="Pfam" id="PF08541"/>
    </source>
</evidence>
<dbReference type="Pfam" id="PF08541">
    <property type="entry name" value="ACP_syn_III_C"/>
    <property type="match status" value="1"/>
</dbReference>
<dbReference type="Pfam" id="PF08545">
    <property type="entry name" value="ACP_syn_III"/>
    <property type="match status" value="1"/>
</dbReference>
<feature type="domain" description="Beta-ketoacyl-[acyl-carrier-protein] synthase III C-terminal" evidence="3">
    <location>
        <begin position="250"/>
        <end position="334"/>
    </location>
</feature>
<keyword evidence="2" id="KW-0012">Acyltransferase</keyword>
<evidence type="ECO:0000256" key="2">
    <source>
        <dbReference type="ARBA" id="ARBA00023315"/>
    </source>
</evidence>
<dbReference type="RefSeq" id="WP_377052321.1">
    <property type="nucleotide sequence ID" value="NZ_JBHLVZ010000051.1"/>
</dbReference>
<feature type="domain" description="Beta-ketoacyl-[acyl-carrier-protein] synthase III N-terminal" evidence="4">
    <location>
        <begin position="115"/>
        <end position="194"/>
    </location>
</feature>
<dbReference type="PANTHER" id="PTHR34069:SF2">
    <property type="entry name" value="BETA-KETOACYL-[ACYL-CARRIER-PROTEIN] SYNTHASE III"/>
    <property type="match status" value="1"/>
</dbReference>
<name>A0ABV6IUB0_9PROT</name>
<sequence>MSRSCGQGRARLRAIATALPDTILTNADLAAGHGGWTAEKILAKTGISERRIAAPGETAADLAFTAATRLFQRDGIDAASIDFVLLCTQTPDHPLPSTACLLQHRLGLSRRCGALDVNLGCSGYVYALSLAKGLIEAGMARRVLLLTADTYSRIVHPADLGTRALFGDGAAASLVDAEPDEQAMIGPFVFGTDGSGGGRLIVQAGGMRHGSGSDAMRTATGPSPADLFMDGPAVMAFALAEVPRAVAALLERSGMDLQQIDLFVFHQANALLLEALRRKLDIPPEKFVVHMAHCGNTVSSSIPFALEHALRKNPQPGRAMLVGFGVGFSWAATNIVIH</sequence>
<evidence type="ECO:0000256" key="1">
    <source>
        <dbReference type="ARBA" id="ARBA00022679"/>
    </source>
</evidence>